<dbReference type="NCBIfam" id="TIGR02532">
    <property type="entry name" value="IV_pilin_GFxxxE"/>
    <property type="match status" value="1"/>
</dbReference>
<evidence type="ECO:0000256" key="3">
    <source>
        <dbReference type="ARBA" id="ARBA00022692"/>
    </source>
</evidence>
<name>A0A0G0QTD9_9BACT</name>
<evidence type="ECO:0000256" key="4">
    <source>
        <dbReference type="ARBA" id="ARBA00022989"/>
    </source>
</evidence>
<keyword evidence="3 6" id="KW-0812">Transmembrane</keyword>
<dbReference type="GO" id="GO:0015628">
    <property type="term" value="P:protein secretion by the type II secretion system"/>
    <property type="evidence" value="ECO:0007669"/>
    <property type="project" value="InterPro"/>
</dbReference>
<dbReference type="InterPro" id="IPR012902">
    <property type="entry name" value="N_methyl_site"/>
</dbReference>
<dbReference type="GO" id="GO:0016020">
    <property type="term" value="C:membrane"/>
    <property type="evidence" value="ECO:0007669"/>
    <property type="project" value="UniProtKB-SubCell"/>
</dbReference>
<dbReference type="PRINTS" id="PR00885">
    <property type="entry name" value="BCTERIALGSPH"/>
</dbReference>
<dbReference type="PANTHER" id="PTHR30093">
    <property type="entry name" value="GENERAL SECRETION PATHWAY PROTEIN G"/>
    <property type="match status" value="1"/>
</dbReference>
<dbReference type="InterPro" id="IPR002416">
    <property type="entry name" value="T2SS_protein-GspH"/>
</dbReference>
<evidence type="ECO:0000313" key="7">
    <source>
        <dbReference type="EMBL" id="KKR43689.1"/>
    </source>
</evidence>
<feature type="transmembrane region" description="Helical" evidence="6">
    <location>
        <begin position="12"/>
        <end position="35"/>
    </location>
</feature>
<evidence type="ECO:0000256" key="6">
    <source>
        <dbReference type="SAM" id="Phobius"/>
    </source>
</evidence>
<keyword evidence="2" id="KW-0488">Methylation</keyword>
<dbReference type="Proteomes" id="UP000034301">
    <property type="component" value="Unassembled WGS sequence"/>
</dbReference>
<gene>
    <name evidence="7" type="ORF">UT78_C0002G0039</name>
</gene>
<evidence type="ECO:0000256" key="1">
    <source>
        <dbReference type="ARBA" id="ARBA00004167"/>
    </source>
</evidence>
<evidence type="ECO:0000256" key="5">
    <source>
        <dbReference type="ARBA" id="ARBA00023136"/>
    </source>
</evidence>
<proteinExistence type="predicted"/>
<dbReference type="Gene3D" id="3.30.700.10">
    <property type="entry name" value="Glycoprotein, Type 4 Pilin"/>
    <property type="match status" value="1"/>
</dbReference>
<comment type="subcellular location">
    <subcellularLocation>
        <location evidence="1">Membrane</location>
        <topology evidence="1">Single-pass membrane protein</topology>
    </subcellularLocation>
</comment>
<dbReference type="PROSITE" id="PS00409">
    <property type="entry name" value="PROKAR_NTER_METHYL"/>
    <property type="match status" value="1"/>
</dbReference>
<dbReference type="PANTHER" id="PTHR30093:SF44">
    <property type="entry name" value="TYPE II SECRETION SYSTEM CORE PROTEIN G"/>
    <property type="match status" value="1"/>
</dbReference>
<accession>A0A0G0QTD9</accession>
<dbReference type="EMBL" id="LBYC01000002">
    <property type="protein sequence ID" value="KKR43689.1"/>
    <property type="molecule type" value="Genomic_DNA"/>
</dbReference>
<evidence type="ECO:0000256" key="2">
    <source>
        <dbReference type="ARBA" id="ARBA00022481"/>
    </source>
</evidence>
<organism evidence="7 8">
    <name type="scientific">Candidatus Nomurabacteria bacterium GW2011_GWF2_40_12</name>
    <dbReference type="NCBI Taxonomy" id="1618776"/>
    <lineage>
        <taxon>Bacteria</taxon>
        <taxon>Candidatus Nomuraibacteriota</taxon>
    </lineage>
</organism>
<dbReference type="SUPFAM" id="SSF54523">
    <property type="entry name" value="Pili subunits"/>
    <property type="match status" value="1"/>
</dbReference>
<sequence>MKNLSKNFKSGFTLIELLVVVAIIGILASVVLASLNTARAKGADAAIKANLSGTRAAAELFYDTAGNYGTVLLAAGNCAATAGTIFADPSITNAITAAGNAYNGGGMAAGRCSQTVAGGAWAIAVPLKTGNQATGGATPDNWCVDSTGKSSGTDGALATAAITANACN</sequence>
<dbReference type="Pfam" id="PF07963">
    <property type="entry name" value="N_methyl"/>
    <property type="match status" value="1"/>
</dbReference>
<dbReference type="AlphaFoldDB" id="A0A0G0QTD9"/>
<keyword evidence="4 6" id="KW-1133">Transmembrane helix</keyword>
<comment type="caution">
    <text evidence="7">The sequence shown here is derived from an EMBL/GenBank/DDBJ whole genome shotgun (WGS) entry which is preliminary data.</text>
</comment>
<evidence type="ECO:0000313" key="8">
    <source>
        <dbReference type="Proteomes" id="UP000034301"/>
    </source>
</evidence>
<dbReference type="GO" id="GO:0015627">
    <property type="term" value="C:type II protein secretion system complex"/>
    <property type="evidence" value="ECO:0007669"/>
    <property type="project" value="InterPro"/>
</dbReference>
<protein>
    <submittedName>
        <fullName evidence="7">Type IV fimbrial subunit</fullName>
    </submittedName>
</protein>
<dbReference type="InterPro" id="IPR045584">
    <property type="entry name" value="Pilin-like"/>
</dbReference>
<keyword evidence="5 6" id="KW-0472">Membrane</keyword>
<reference evidence="7 8" key="1">
    <citation type="journal article" date="2015" name="Nature">
        <title>rRNA introns, odd ribosomes, and small enigmatic genomes across a large radiation of phyla.</title>
        <authorList>
            <person name="Brown C.T."/>
            <person name="Hug L.A."/>
            <person name="Thomas B.C."/>
            <person name="Sharon I."/>
            <person name="Castelle C.J."/>
            <person name="Singh A."/>
            <person name="Wilkins M.J."/>
            <person name="Williams K.H."/>
            <person name="Banfield J.F."/>
        </authorList>
    </citation>
    <scope>NUCLEOTIDE SEQUENCE [LARGE SCALE GENOMIC DNA]</scope>
</reference>